<feature type="non-terminal residue" evidence="1">
    <location>
        <position position="1"/>
    </location>
</feature>
<reference evidence="1" key="1">
    <citation type="submission" date="2020-02" db="EMBL/GenBank/DDBJ databases">
        <authorList>
            <person name="Meier V. D."/>
        </authorList>
    </citation>
    <scope>NUCLEOTIDE SEQUENCE</scope>
    <source>
        <strain evidence="1">AVDCRST_MAG56</strain>
    </source>
</reference>
<protein>
    <submittedName>
        <fullName evidence="1">Uncharacterized protein</fullName>
    </submittedName>
</protein>
<feature type="non-terminal residue" evidence="1">
    <location>
        <position position="44"/>
    </location>
</feature>
<accession>A0A6J4JB98</accession>
<organism evidence="1">
    <name type="scientific">uncultured Cytophagales bacterium</name>
    <dbReference type="NCBI Taxonomy" id="158755"/>
    <lineage>
        <taxon>Bacteria</taxon>
        <taxon>Pseudomonadati</taxon>
        <taxon>Bacteroidota</taxon>
        <taxon>Sphingobacteriia</taxon>
        <taxon>Sphingobacteriales</taxon>
        <taxon>environmental samples</taxon>
    </lineage>
</organism>
<sequence>GLLSGGAGIPCLWGGRHPSPGKPLRQNPILFRYSTISGLHFRTL</sequence>
<evidence type="ECO:0000313" key="1">
    <source>
        <dbReference type="EMBL" id="CAA9272018.1"/>
    </source>
</evidence>
<dbReference type="AlphaFoldDB" id="A0A6J4JB98"/>
<gene>
    <name evidence="1" type="ORF">AVDCRST_MAG56-3103</name>
</gene>
<proteinExistence type="predicted"/>
<name>A0A6J4JB98_9SPHI</name>
<dbReference type="EMBL" id="CADCTQ010000263">
    <property type="protein sequence ID" value="CAA9272018.1"/>
    <property type="molecule type" value="Genomic_DNA"/>
</dbReference>